<protein>
    <recommendedName>
        <fullName evidence="6">Flavin-containing monooxygenase</fullName>
        <ecNumber evidence="6">1.-.-.-</ecNumber>
    </recommendedName>
</protein>
<reference evidence="7 9" key="1">
    <citation type="journal article" date="2008" name="Science">
        <title>The Physcomitrella genome reveals evolutionary insights into the conquest of land by plants.</title>
        <authorList>
            <person name="Rensing S."/>
            <person name="Lang D."/>
            <person name="Zimmer A."/>
            <person name="Terry A."/>
            <person name="Salamov A."/>
            <person name="Shapiro H."/>
            <person name="Nishiyama T."/>
            <person name="Perroud P.-F."/>
            <person name="Lindquist E."/>
            <person name="Kamisugi Y."/>
            <person name="Tanahashi T."/>
            <person name="Sakakibara K."/>
            <person name="Fujita T."/>
            <person name="Oishi K."/>
            <person name="Shin-I T."/>
            <person name="Kuroki Y."/>
            <person name="Toyoda A."/>
            <person name="Suzuki Y."/>
            <person name="Hashimoto A."/>
            <person name="Yamaguchi K."/>
            <person name="Sugano A."/>
            <person name="Kohara Y."/>
            <person name="Fujiyama A."/>
            <person name="Anterola A."/>
            <person name="Aoki S."/>
            <person name="Ashton N."/>
            <person name="Barbazuk W.B."/>
            <person name="Barker E."/>
            <person name="Bennetzen J."/>
            <person name="Bezanilla M."/>
            <person name="Blankenship R."/>
            <person name="Cho S.H."/>
            <person name="Dutcher S."/>
            <person name="Estelle M."/>
            <person name="Fawcett J.A."/>
            <person name="Gundlach H."/>
            <person name="Hanada K."/>
            <person name="Heyl A."/>
            <person name="Hicks K.A."/>
            <person name="Hugh J."/>
            <person name="Lohr M."/>
            <person name="Mayer K."/>
            <person name="Melkozernov A."/>
            <person name="Murata T."/>
            <person name="Nelson D."/>
            <person name="Pils B."/>
            <person name="Prigge M."/>
            <person name="Reiss B."/>
            <person name="Renner T."/>
            <person name="Rombauts S."/>
            <person name="Rushton P."/>
            <person name="Sanderfoot A."/>
            <person name="Schween G."/>
            <person name="Shiu S.-H."/>
            <person name="Stueber K."/>
            <person name="Theodoulou F.L."/>
            <person name="Tu H."/>
            <person name="Van de Peer Y."/>
            <person name="Verrier P.J."/>
            <person name="Waters E."/>
            <person name="Wood A."/>
            <person name="Yang L."/>
            <person name="Cove D."/>
            <person name="Cuming A."/>
            <person name="Hasebe M."/>
            <person name="Lucas S."/>
            <person name="Mishler D.B."/>
            <person name="Reski R."/>
            <person name="Grigoriev I."/>
            <person name="Quatrano R.S."/>
            <person name="Boore J.L."/>
        </authorList>
    </citation>
    <scope>NUCLEOTIDE SEQUENCE [LARGE SCALE GENOMIC DNA]</scope>
    <source>
        <strain evidence="8 9">cv. Gransden 2004</strain>
    </source>
</reference>
<dbReference type="InterPro" id="IPR020946">
    <property type="entry name" value="Flavin_mOase-like"/>
</dbReference>
<dbReference type="EMBL" id="ABEU02000002">
    <property type="protein sequence ID" value="PNR60491.1"/>
    <property type="molecule type" value="Genomic_DNA"/>
</dbReference>
<evidence type="ECO:0000256" key="5">
    <source>
        <dbReference type="ARBA" id="ARBA00047707"/>
    </source>
</evidence>
<dbReference type="PANTHER" id="PTHR43539:SF78">
    <property type="entry name" value="FLAVIN-CONTAINING MONOOXYGENASE"/>
    <property type="match status" value="1"/>
</dbReference>
<dbReference type="InterPro" id="IPR036188">
    <property type="entry name" value="FAD/NAD-bd_sf"/>
</dbReference>
<dbReference type="GO" id="GO:0050660">
    <property type="term" value="F:flavin adenine dinucleotide binding"/>
    <property type="evidence" value="ECO:0000318"/>
    <property type="project" value="GO_Central"/>
</dbReference>
<keyword evidence="6" id="KW-0503">Monooxygenase</keyword>
<dbReference type="EnsemblPlants" id="Pp3c2_27740V3.2">
    <property type="protein sequence ID" value="PAC:32934341.CDS.1"/>
    <property type="gene ID" value="Pp3c2_27740"/>
</dbReference>
<evidence type="ECO:0000313" key="9">
    <source>
        <dbReference type="Proteomes" id="UP000006727"/>
    </source>
</evidence>
<dbReference type="Gene3D" id="3.50.50.60">
    <property type="entry name" value="FAD/NAD(P)-binding domain"/>
    <property type="match status" value="1"/>
</dbReference>
<proteinExistence type="inferred from homology"/>
<evidence type="ECO:0000313" key="7">
    <source>
        <dbReference type="EMBL" id="PNR60491.1"/>
    </source>
</evidence>
<dbReference type="PANTHER" id="PTHR43539">
    <property type="entry name" value="FLAVIN-BINDING MONOOXYGENASE-LIKE PROTEIN (AFU_ORTHOLOGUE AFUA_4G09220)"/>
    <property type="match status" value="1"/>
</dbReference>
<dbReference type="EnsemblPlants" id="Pp3c2_27740V3.3">
    <property type="protein sequence ID" value="PAC:32934342.CDS.1"/>
    <property type="gene ID" value="Pp3c2_27740"/>
</dbReference>
<comment type="similarity">
    <text evidence="1 6">Belongs to the FMO family.</text>
</comment>
<evidence type="ECO:0000256" key="6">
    <source>
        <dbReference type="RuleBase" id="RU361177"/>
    </source>
</evidence>
<dbReference type="GO" id="GO:0103075">
    <property type="term" value="F:indole-3-pyruvate monooxygenase activity"/>
    <property type="evidence" value="ECO:0007669"/>
    <property type="project" value="UniProtKB-EC"/>
</dbReference>
<dbReference type="PaxDb" id="3218-PP1S22_291V6.1"/>
<dbReference type="EC" id="1.-.-.-" evidence="6"/>
<dbReference type="Gramene" id="Pp3c2_27740V3.3">
    <property type="protein sequence ID" value="PAC:32934342.CDS.1"/>
    <property type="gene ID" value="Pp3c2_27740"/>
</dbReference>
<dbReference type="SUPFAM" id="SSF51905">
    <property type="entry name" value="FAD/NAD(P)-binding domain"/>
    <property type="match status" value="2"/>
</dbReference>
<reference evidence="7 9" key="2">
    <citation type="journal article" date="2018" name="Plant J.">
        <title>The Physcomitrella patens chromosome-scale assembly reveals moss genome structure and evolution.</title>
        <authorList>
            <person name="Lang D."/>
            <person name="Ullrich K.K."/>
            <person name="Murat F."/>
            <person name="Fuchs J."/>
            <person name="Jenkins J."/>
            <person name="Haas F.B."/>
            <person name="Piednoel M."/>
            <person name="Gundlach H."/>
            <person name="Van Bel M."/>
            <person name="Meyberg R."/>
            <person name="Vives C."/>
            <person name="Morata J."/>
            <person name="Symeonidi A."/>
            <person name="Hiss M."/>
            <person name="Muchero W."/>
            <person name="Kamisugi Y."/>
            <person name="Saleh O."/>
            <person name="Blanc G."/>
            <person name="Decker E.L."/>
            <person name="van Gessel N."/>
            <person name="Grimwood J."/>
            <person name="Hayes R.D."/>
            <person name="Graham S.W."/>
            <person name="Gunter L.E."/>
            <person name="McDaniel S.F."/>
            <person name="Hoernstein S.N.W."/>
            <person name="Larsson A."/>
            <person name="Li F.W."/>
            <person name="Perroud P.F."/>
            <person name="Phillips J."/>
            <person name="Ranjan P."/>
            <person name="Rokshar D.S."/>
            <person name="Rothfels C.J."/>
            <person name="Schneider L."/>
            <person name="Shu S."/>
            <person name="Stevenson D.W."/>
            <person name="Thummler F."/>
            <person name="Tillich M."/>
            <person name="Villarreal Aguilar J.C."/>
            <person name="Widiez T."/>
            <person name="Wong G.K."/>
            <person name="Wymore A."/>
            <person name="Zhang Y."/>
            <person name="Zimmer A.D."/>
            <person name="Quatrano R.S."/>
            <person name="Mayer K.F.X."/>
            <person name="Goodstein D."/>
            <person name="Casacuberta J.M."/>
            <person name="Vandepoele K."/>
            <person name="Reski R."/>
            <person name="Cuming A.C."/>
            <person name="Tuskan G.A."/>
            <person name="Maumus F."/>
            <person name="Salse J."/>
            <person name="Schmutz J."/>
            <person name="Rensing S.A."/>
        </authorList>
    </citation>
    <scope>NUCLEOTIDE SEQUENCE [LARGE SCALE GENOMIC DNA]</scope>
    <source>
        <strain evidence="8 9">cv. Gransden 2004</strain>
    </source>
</reference>
<dbReference type="OrthoDB" id="66881at2759"/>
<evidence type="ECO:0000256" key="1">
    <source>
        <dbReference type="ARBA" id="ARBA00009183"/>
    </source>
</evidence>
<gene>
    <name evidence="8" type="primary">LOC112274782</name>
    <name evidence="7" type="ORF">PHYPA_003284</name>
</gene>
<dbReference type="Gramene" id="Pp3c2_27740V3.1">
    <property type="protein sequence ID" value="PAC:32934340.CDS.1"/>
    <property type="gene ID" value="Pp3c2_27740"/>
</dbReference>
<accession>A0A2K1L399</accession>
<sequence length="436" mass="47780">MPPYFAFSHSPGLEEMTREAGNVSSVMANSAPTFVEGAIIVGGGPSGLAVAACLTMKGVPSLIIEKSDGIGSLWKYKAYDRLHLHIPKQFCELPHYPFPEDYPMYPNRKQFVDYLENYFRHFDMRAQFNTKINAAYYDPQLSCWKVESQPSSAGSGECVTEYCSRWLIVASGENAEAYTPDMQGLRDFRGPVLHSSNYKTGADYMGQRVLVVGCGNSGMEIALDLANFNAKPSLVVRSPVHILPREILGVSTFAVAMSMMKRFPLWFTDALLVVYARAVLGDTTSYGFKRPANGPMTIKCEQGKTPILDVGTFAKIKSGAIKVCPGVTHLTSQGAKFENDQFAEFDAVVLATGYRSNVPRWLSDDGGFFSPEGLPKNPSLGTWKAGRGLFVAGFGRKGILGATFDAKYIAEAISDAWSLESHKHLVSPLKSRYPPP</sequence>
<keyword evidence="9" id="KW-1185">Reference proteome</keyword>
<dbReference type="GO" id="GO:0050661">
    <property type="term" value="F:NADP binding"/>
    <property type="evidence" value="ECO:0007669"/>
    <property type="project" value="InterPro"/>
</dbReference>
<dbReference type="RefSeq" id="XP_024360313.1">
    <property type="nucleotide sequence ID" value="XM_024504545.2"/>
</dbReference>
<dbReference type="Proteomes" id="UP000006727">
    <property type="component" value="Chromosome 2"/>
</dbReference>
<dbReference type="STRING" id="3218.A0A2K1L399"/>
<keyword evidence="2 6" id="KW-0285">Flavoprotein</keyword>
<comment type="cofactor">
    <cofactor evidence="6">
        <name>FAD</name>
        <dbReference type="ChEBI" id="CHEBI:57692"/>
    </cofactor>
</comment>
<keyword evidence="4 6" id="KW-0560">Oxidoreductase</keyword>
<dbReference type="GO" id="GO:0004499">
    <property type="term" value="F:N,N-dimethylaniline monooxygenase activity"/>
    <property type="evidence" value="ECO:0007669"/>
    <property type="project" value="InterPro"/>
</dbReference>
<dbReference type="InterPro" id="IPR050982">
    <property type="entry name" value="Auxin_biosynth/cation_transpt"/>
</dbReference>
<comment type="catalytic activity">
    <reaction evidence="5">
        <text>indole-3-pyruvate + NADPH + O2 + H(+) = (indol-3-yl)acetate + CO2 + NADP(+) + H2O</text>
        <dbReference type="Rhea" id="RHEA:34331"/>
        <dbReference type="ChEBI" id="CHEBI:15377"/>
        <dbReference type="ChEBI" id="CHEBI:15378"/>
        <dbReference type="ChEBI" id="CHEBI:15379"/>
        <dbReference type="ChEBI" id="CHEBI:16526"/>
        <dbReference type="ChEBI" id="CHEBI:17640"/>
        <dbReference type="ChEBI" id="CHEBI:30854"/>
        <dbReference type="ChEBI" id="CHEBI:57783"/>
        <dbReference type="ChEBI" id="CHEBI:58349"/>
        <dbReference type="EC" id="1.14.13.168"/>
    </reaction>
</comment>
<dbReference type="AlphaFoldDB" id="A0A2K1L399"/>
<evidence type="ECO:0000256" key="2">
    <source>
        <dbReference type="ARBA" id="ARBA00022630"/>
    </source>
</evidence>
<evidence type="ECO:0000256" key="4">
    <source>
        <dbReference type="ARBA" id="ARBA00023002"/>
    </source>
</evidence>
<evidence type="ECO:0000313" key="8">
    <source>
        <dbReference type="EnsemblPlants" id="PAC:32934340.CDS.1"/>
    </source>
</evidence>
<organism evidence="7">
    <name type="scientific">Physcomitrium patens</name>
    <name type="common">Spreading-leaved earth moss</name>
    <name type="synonym">Physcomitrella patens</name>
    <dbReference type="NCBI Taxonomy" id="3218"/>
    <lineage>
        <taxon>Eukaryota</taxon>
        <taxon>Viridiplantae</taxon>
        <taxon>Streptophyta</taxon>
        <taxon>Embryophyta</taxon>
        <taxon>Bryophyta</taxon>
        <taxon>Bryophytina</taxon>
        <taxon>Bryopsida</taxon>
        <taxon>Funariidae</taxon>
        <taxon>Funariales</taxon>
        <taxon>Funariaceae</taxon>
        <taxon>Physcomitrium</taxon>
    </lineage>
</organism>
<dbReference type="GO" id="GO:0004497">
    <property type="term" value="F:monooxygenase activity"/>
    <property type="evidence" value="ECO:0000318"/>
    <property type="project" value="GO_Central"/>
</dbReference>
<name>A0A2K1L399_PHYPA</name>
<keyword evidence="3 6" id="KW-0274">FAD</keyword>
<dbReference type="Pfam" id="PF00743">
    <property type="entry name" value="FMO-like"/>
    <property type="match status" value="1"/>
</dbReference>
<dbReference type="PRINTS" id="PR00469">
    <property type="entry name" value="PNDRDTASEII"/>
</dbReference>
<dbReference type="Gramene" id="Pp3c2_27740V3.2">
    <property type="protein sequence ID" value="PAC:32934341.CDS.1"/>
    <property type="gene ID" value="Pp3c2_27740"/>
</dbReference>
<reference evidence="8" key="3">
    <citation type="submission" date="2020-12" db="UniProtKB">
        <authorList>
            <consortium name="EnsemblPlants"/>
        </authorList>
    </citation>
    <scope>IDENTIFICATION</scope>
</reference>
<dbReference type="PRINTS" id="PR00368">
    <property type="entry name" value="FADPNR"/>
</dbReference>
<dbReference type="GeneID" id="112274782"/>
<evidence type="ECO:0000256" key="3">
    <source>
        <dbReference type="ARBA" id="ARBA00022827"/>
    </source>
</evidence>
<dbReference type="EnsemblPlants" id="Pp3c2_27740V3.1">
    <property type="protein sequence ID" value="PAC:32934340.CDS.1"/>
    <property type="gene ID" value="Pp3c2_27740"/>
</dbReference>